<name>A0A514DE19_9CAUD</name>
<keyword evidence="2" id="KW-1185">Reference proteome</keyword>
<dbReference type="Proteomes" id="UP000316777">
    <property type="component" value="Segment"/>
</dbReference>
<dbReference type="RefSeq" id="YP_010059868.1">
    <property type="nucleotide sequence ID" value="NC_054727.1"/>
</dbReference>
<dbReference type="GeneID" id="64767100"/>
<dbReference type="KEGG" id="vg:64767100"/>
<accession>A0A514DE19</accession>
<sequence>MSEKCEKARKANYLTGAVRVTTCTYQDGGVGVEASMYFDEGCEAERDAWIAQFPKSYRIRSNTLNGQEQNYYADRPFPTGFVAVDKVTGEELSAEEKSANPRRYQWRLPMAQFRVVLAATGVTGDKNETGYKRLVGFLRKLDTLGIQWEHEMQRVATEQPTIEQILARYA</sequence>
<organism evidence="1 2">
    <name type="scientific">Mycobacterium phage Phrappuccino</name>
    <dbReference type="NCBI Taxonomy" id="2591223"/>
    <lineage>
        <taxon>Viruses</taxon>
        <taxon>Duplodnaviria</taxon>
        <taxon>Heunggongvirae</taxon>
        <taxon>Uroviricota</taxon>
        <taxon>Caudoviricetes</taxon>
        <taxon>Phrappuccinovirus</taxon>
        <taxon>Phrappuccinovirus phrappuccino</taxon>
        <taxon>Phreappuccinovirus Phrappuccino</taxon>
    </lineage>
</organism>
<reference evidence="1 2" key="1">
    <citation type="submission" date="2019-05" db="EMBL/GenBank/DDBJ databases">
        <authorList>
            <person name="Pope W.H."/>
            <person name="Garlena R.A."/>
            <person name="Russell D.A."/>
            <person name="Jacobs-Sera D."/>
            <person name="Hatfull G.F."/>
        </authorList>
    </citation>
    <scope>NUCLEOTIDE SEQUENCE [LARGE SCALE GENOMIC DNA]</scope>
</reference>
<proteinExistence type="predicted"/>
<evidence type="ECO:0000313" key="1">
    <source>
        <dbReference type="EMBL" id="QDH91854.1"/>
    </source>
</evidence>
<dbReference type="EMBL" id="MK937592">
    <property type="protein sequence ID" value="QDH91854.1"/>
    <property type="molecule type" value="Genomic_DNA"/>
</dbReference>
<gene>
    <name evidence="1" type="primary">179</name>
    <name evidence="1" type="ORF">SEA_PHRAPPUCCINO_179</name>
</gene>
<evidence type="ECO:0000313" key="2">
    <source>
        <dbReference type="Proteomes" id="UP000316777"/>
    </source>
</evidence>
<protein>
    <submittedName>
        <fullName evidence="1">Uncharacterized protein</fullName>
    </submittedName>
</protein>